<dbReference type="AlphaFoldDB" id="A0A0F9J5V7"/>
<accession>A0A0F9J5V7</accession>
<evidence type="ECO:0000313" key="1">
    <source>
        <dbReference type="EMBL" id="KKM01251.1"/>
    </source>
</evidence>
<organism evidence="1">
    <name type="scientific">marine sediment metagenome</name>
    <dbReference type="NCBI Taxonomy" id="412755"/>
    <lineage>
        <taxon>unclassified sequences</taxon>
        <taxon>metagenomes</taxon>
        <taxon>ecological metagenomes</taxon>
    </lineage>
</organism>
<name>A0A0F9J5V7_9ZZZZ</name>
<reference evidence="1" key="1">
    <citation type="journal article" date="2015" name="Nature">
        <title>Complex archaea that bridge the gap between prokaryotes and eukaryotes.</title>
        <authorList>
            <person name="Spang A."/>
            <person name="Saw J.H."/>
            <person name="Jorgensen S.L."/>
            <person name="Zaremba-Niedzwiedzka K."/>
            <person name="Martijn J."/>
            <person name="Lind A.E."/>
            <person name="van Eijk R."/>
            <person name="Schleper C."/>
            <person name="Guy L."/>
            <person name="Ettema T.J."/>
        </authorList>
    </citation>
    <scope>NUCLEOTIDE SEQUENCE</scope>
</reference>
<sequence length="49" mass="5855">TVSKRVWEYLWYTMEHAHDATSVKRRIKNCHVARVYEESDFSTIPNIDA</sequence>
<proteinExistence type="predicted"/>
<comment type="caution">
    <text evidence="1">The sequence shown here is derived from an EMBL/GenBank/DDBJ whole genome shotgun (WGS) entry which is preliminary data.</text>
</comment>
<dbReference type="EMBL" id="LAZR01017240">
    <property type="protein sequence ID" value="KKM01251.1"/>
    <property type="molecule type" value="Genomic_DNA"/>
</dbReference>
<feature type="non-terminal residue" evidence="1">
    <location>
        <position position="1"/>
    </location>
</feature>
<protein>
    <submittedName>
        <fullName evidence="1">Uncharacterized protein</fullName>
    </submittedName>
</protein>
<gene>
    <name evidence="1" type="ORF">LCGC14_1796330</name>
</gene>